<name>A0A6A4I4A7_9AGAR</name>
<gene>
    <name evidence="1" type="ORF">BT96DRAFT_480172</name>
</gene>
<dbReference type="AlphaFoldDB" id="A0A6A4I4A7"/>
<keyword evidence="2" id="KW-1185">Reference proteome</keyword>
<evidence type="ECO:0000313" key="2">
    <source>
        <dbReference type="Proteomes" id="UP000799118"/>
    </source>
</evidence>
<sequence length="112" mass="12709">MQTDEYTSLPWIKSLFEPLHAASRCSLKQLIVEVYLGHVNPLETRDPSVEAMGCKLDTLLEKPQFYSHEMVNIKTMKSPELMASGVGELLAGKLLFLPVKRTRKLKVTFMLT</sequence>
<reference evidence="1" key="1">
    <citation type="journal article" date="2019" name="Environ. Microbiol.">
        <title>Fungal ecological strategies reflected in gene transcription - a case study of two litter decomposers.</title>
        <authorList>
            <person name="Barbi F."/>
            <person name="Kohler A."/>
            <person name="Barry K."/>
            <person name="Baskaran P."/>
            <person name="Daum C."/>
            <person name="Fauchery L."/>
            <person name="Ihrmark K."/>
            <person name="Kuo A."/>
            <person name="LaButti K."/>
            <person name="Lipzen A."/>
            <person name="Morin E."/>
            <person name="Grigoriev I.V."/>
            <person name="Henrissat B."/>
            <person name="Lindahl B."/>
            <person name="Martin F."/>
        </authorList>
    </citation>
    <scope>NUCLEOTIDE SEQUENCE</scope>
    <source>
        <strain evidence="1">JB14</strain>
    </source>
</reference>
<dbReference type="EMBL" id="ML769423">
    <property type="protein sequence ID" value="KAE9403615.1"/>
    <property type="molecule type" value="Genomic_DNA"/>
</dbReference>
<protein>
    <submittedName>
        <fullName evidence="1">Uncharacterized protein</fullName>
    </submittedName>
</protein>
<accession>A0A6A4I4A7</accession>
<evidence type="ECO:0000313" key="1">
    <source>
        <dbReference type="EMBL" id="KAE9403615.1"/>
    </source>
</evidence>
<organism evidence="1 2">
    <name type="scientific">Gymnopus androsaceus JB14</name>
    <dbReference type="NCBI Taxonomy" id="1447944"/>
    <lineage>
        <taxon>Eukaryota</taxon>
        <taxon>Fungi</taxon>
        <taxon>Dikarya</taxon>
        <taxon>Basidiomycota</taxon>
        <taxon>Agaricomycotina</taxon>
        <taxon>Agaricomycetes</taxon>
        <taxon>Agaricomycetidae</taxon>
        <taxon>Agaricales</taxon>
        <taxon>Marasmiineae</taxon>
        <taxon>Omphalotaceae</taxon>
        <taxon>Gymnopus</taxon>
    </lineage>
</organism>
<proteinExistence type="predicted"/>
<dbReference type="Proteomes" id="UP000799118">
    <property type="component" value="Unassembled WGS sequence"/>
</dbReference>